<comment type="similarity">
    <text evidence="2">Belongs to the beta-catenin family.</text>
</comment>
<evidence type="ECO:0000256" key="2">
    <source>
        <dbReference type="ARBA" id="ARBA00005462"/>
    </source>
</evidence>
<feature type="repeat" description="ARM" evidence="8">
    <location>
        <begin position="675"/>
        <end position="709"/>
    </location>
</feature>
<dbReference type="PANTHER" id="PTHR47249:SF1">
    <property type="entry name" value="VACUOLAR PROTEIN 8"/>
    <property type="match status" value="1"/>
</dbReference>
<sequence length="816" mass="90033">MAEMMVLSLVAEVTKKLIMSLLEVRTAKLQNNKITKDIDEFVSNLNKNVALLKHKLPPNVGGGALDSLLRKLEEAQTFVQSRQDQKFFKSMWTAKQTTEKLNSQRRNLDSAFQLALFFTTLDVALEANKKIDDFQLKIQKISEDHSDNSRYARGEMQNILAPANAGSPQDRSKIAISHHHSPEFTLEHRDREILRRCKLSAHLEVLANISSQVGASESEGSTITTEGDDDDRVLRSPHIREALKLAHEGDDADALLMLENVLEWDDDDAECQRLREVISRRINQQKAERAGELELELDLPLSSSQEQLMNRTFAKEDHHRTKSFEAISSEKYQSSLKQRASEERVEGMGAVHILEDIVGLLSNGDTNYHLDRRSNELCKCGSRSRKPAEHGDISGSLEETCSADENVIKIAACPNTIGRVMDLLSKDIPVAVQLEAAKALANMVSVMEGKEWLVELIEYPGALPKLIDLLAKATSESLQLHAVIAIAHLTLDDKIKIIFVNTEGAVERLVSLLTNSIPISVQEQAVRAFGNLACAYEKKSMLVSFPGALEKLVTLLGRGVHSSLQSHAARAFANLTTAKNRSILVLFPGALEKLVTLLGRGVHSSSQSHAARAFSNLACADEYRSMMASFPGALENLVTLLGRGVDSSLQYSAASAFMNLTIEKENRVPMTGFPNAIERLVGLLVSDVEERVQIQAVGALANLAVEKENAVKLATYEEVISSLTNLLSRDVPEKVQSRAMVAFANLAIPNENARRLAEFPWQSFQECWRSWWICSGGWWLVDKLVALLNDPAASGIVQSHTQKALSRLGAGEGGSN</sequence>
<evidence type="ECO:0000313" key="10">
    <source>
        <dbReference type="Proteomes" id="UP001633002"/>
    </source>
</evidence>
<dbReference type="InterPro" id="IPR011989">
    <property type="entry name" value="ARM-like"/>
</dbReference>
<dbReference type="SMART" id="SM00185">
    <property type="entry name" value="ARM"/>
    <property type="match status" value="8"/>
</dbReference>
<dbReference type="Pfam" id="PF00514">
    <property type="entry name" value="Arm"/>
    <property type="match status" value="1"/>
</dbReference>
<dbReference type="InterPro" id="IPR016024">
    <property type="entry name" value="ARM-type_fold"/>
</dbReference>
<evidence type="ECO:0000256" key="7">
    <source>
        <dbReference type="ARBA" id="ARBA00026209"/>
    </source>
</evidence>
<dbReference type="PROSITE" id="PS50176">
    <property type="entry name" value="ARM_REPEAT"/>
    <property type="match status" value="4"/>
</dbReference>
<keyword evidence="4" id="KW-0677">Repeat</keyword>
<dbReference type="InterPro" id="IPR045156">
    <property type="entry name" value="Vac8"/>
</dbReference>
<dbReference type="InterPro" id="IPR000225">
    <property type="entry name" value="Armadillo"/>
</dbReference>
<evidence type="ECO:0000256" key="1">
    <source>
        <dbReference type="ARBA" id="ARBA00004592"/>
    </source>
</evidence>
<accession>A0ABD3HS94</accession>
<protein>
    <recommendedName>
        <fullName evidence="7">Vacuolar protein 8</fullName>
    </recommendedName>
</protein>
<feature type="repeat" description="ARM" evidence="8">
    <location>
        <begin position="461"/>
        <end position="504"/>
    </location>
</feature>
<keyword evidence="5" id="KW-0472">Membrane</keyword>
<dbReference type="InterPro" id="IPR059179">
    <property type="entry name" value="MLKL-like_MCAfunc"/>
</dbReference>
<dbReference type="GO" id="GO:0005774">
    <property type="term" value="C:vacuolar membrane"/>
    <property type="evidence" value="ECO:0007669"/>
    <property type="project" value="UniProtKB-SubCell"/>
</dbReference>
<proteinExistence type="inferred from homology"/>
<comment type="caution">
    <text evidence="9">The sequence shown here is derived from an EMBL/GenBank/DDBJ whole genome shotgun (WGS) entry which is preliminary data.</text>
</comment>
<dbReference type="Gene3D" id="1.25.10.10">
    <property type="entry name" value="Leucine-rich Repeat Variant"/>
    <property type="match status" value="2"/>
</dbReference>
<dbReference type="Proteomes" id="UP001633002">
    <property type="component" value="Unassembled WGS sequence"/>
</dbReference>
<evidence type="ECO:0000256" key="5">
    <source>
        <dbReference type="ARBA" id="ARBA00023136"/>
    </source>
</evidence>
<keyword evidence="10" id="KW-1185">Reference proteome</keyword>
<evidence type="ECO:0000256" key="8">
    <source>
        <dbReference type="PROSITE-ProRule" id="PRU00259"/>
    </source>
</evidence>
<dbReference type="PANTHER" id="PTHR47249">
    <property type="entry name" value="VACUOLAR PROTEIN 8"/>
    <property type="match status" value="1"/>
</dbReference>
<keyword evidence="3" id="KW-0926">Vacuole</keyword>
<organism evidence="9 10">
    <name type="scientific">Riccia sorocarpa</name>
    <dbReference type="NCBI Taxonomy" id="122646"/>
    <lineage>
        <taxon>Eukaryota</taxon>
        <taxon>Viridiplantae</taxon>
        <taxon>Streptophyta</taxon>
        <taxon>Embryophyta</taxon>
        <taxon>Marchantiophyta</taxon>
        <taxon>Marchantiopsida</taxon>
        <taxon>Marchantiidae</taxon>
        <taxon>Marchantiales</taxon>
        <taxon>Ricciaceae</taxon>
        <taxon>Riccia</taxon>
    </lineage>
</organism>
<dbReference type="SUPFAM" id="SSF48371">
    <property type="entry name" value="ARM repeat"/>
    <property type="match status" value="1"/>
</dbReference>
<comment type="subcellular location">
    <subcellularLocation>
        <location evidence="1">Vacuole membrane</location>
        <topology evidence="1">Lipid-anchor</topology>
    </subcellularLocation>
</comment>
<feature type="repeat" description="ARM" evidence="8">
    <location>
        <begin position="632"/>
        <end position="667"/>
    </location>
</feature>
<dbReference type="EMBL" id="JBJQOH010000003">
    <property type="protein sequence ID" value="KAL3694333.1"/>
    <property type="molecule type" value="Genomic_DNA"/>
</dbReference>
<evidence type="ECO:0000256" key="6">
    <source>
        <dbReference type="ARBA" id="ARBA00023288"/>
    </source>
</evidence>
<evidence type="ECO:0000313" key="9">
    <source>
        <dbReference type="EMBL" id="KAL3694333.1"/>
    </source>
</evidence>
<evidence type="ECO:0000256" key="3">
    <source>
        <dbReference type="ARBA" id="ARBA00022554"/>
    </source>
</evidence>
<feature type="repeat" description="ARM" evidence="8">
    <location>
        <begin position="504"/>
        <end position="547"/>
    </location>
</feature>
<name>A0ABD3HS94_9MARC</name>
<gene>
    <name evidence="9" type="ORF">R1sor_007984</name>
</gene>
<dbReference type="Gene3D" id="1.20.930.20">
    <property type="entry name" value="Adaptor protein Cbl, N-terminal domain"/>
    <property type="match status" value="1"/>
</dbReference>
<dbReference type="CDD" id="cd21037">
    <property type="entry name" value="MLKL_NTD"/>
    <property type="match status" value="1"/>
</dbReference>
<dbReference type="AlphaFoldDB" id="A0ABD3HS94"/>
<reference evidence="9 10" key="1">
    <citation type="submission" date="2024-09" db="EMBL/GenBank/DDBJ databases">
        <title>Chromosome-scale assembly of Riccia sorocarpa.</title>
        <authorList>
            <person name="Paukszto L."/>
        </authorList>
    </citation>
    <scope>NUCLEOTIDE SEQUENCE [LARGE SCALE GENOMIC DNA]</scope>
    <source>
        <strain evidence="9">LP-2024</strain>
        <tissue evidence="9">Aerial parts of the thallus</tissue>
    </source>
</reference>
<keyword evidence="6" id="KW-0449">Lipoprotein</keyword>
<dbReference type="InterPro" id="IPR036537">
    <property type="entry name" value="Adaptor_Cbl_N_dom_sf"/>
</dbReference>
<evidence type="ECO:0000256" key="4">
    <source>
        <dbReference type="ARBA" id="ARBA00022737"/>
    </source>
</evidence>